<organism evidence="1 2">
    <name type="scientific">Candidatus Schekmanbacteria bacterium RIFCSPLOWO2_12_FULL_38_15</name>
    <dbReference type="NCBI Taxonomy" id="1817883"/>
    <lineage>
        <taxon>Bacteria</taxon>
        <taxon>Candidatus Schekmaniibacteriota</taxon>
    </lineage>
</organism>
<sequence>MFERVRNEMGKIKLPEKAKLFFAIMYADDGIYKSALKDLNEKFGEIDKESKAFEFNMTGYYEGEMGRGLLKRFVTAKDLIDKERLAEIKNLTNSIEESYARENRNRTINIDPGYITSSKLVLATTKNYSHRIYLRDGIFAEVTFNFRKNSIEFNPWTYPDYKLSVTTEFFIETHRKYMEALKGN</sequence>
<reference evidence="1 2" key="1">
    <citation type="journal article" date="2016" name="Nat. Commun.">
        <title>Thousands of microbial genomes shed light on interconnected biogeochemical processes in an aquifer system.</title>
        <authorList>
            <person name="Anantharaman K."/>
            <person name="Brown C.T."/>
            <person name="Hug L.A."/>
            <person name="Sharon I."/>
            <person name="Castelle C.J."/>
            <person name="Probst A.J."/>
            <person name="Thomas B.C."/>
            <person name="Singh A."/>
            <person name="Wilkins M.J."/>
            <person name="Karaoz U."/>
            <person name="Brodie E.L."/>
            <person name="Williams K.H."/>
            <person name="Hubbard S.S."/>
            <person name="Banfield J.F."/>
        </authorList>
    </citation>
    <scope>NUCLEOTIDE SEQUENCE [LARGE SCALE GENOMIC DNA]</scope>
</reference>
<proteinExistence type="predicted"/>
<gene>
    <name evidence="1" type="ORF">A3G31_08280</name>
</gene>
<dbReference type="STRING" id="1817883.A3G31_08280"/>
<dbReference type="Proteomes" id="UP000178082">
    <property type="component" value="Unassembled WGS sequence"/>
</dbReference>
<name>A0A1F7SJS9_9BACT</name>
<comment type="caution">
    <text evidence="1">The sequence shown here is derived from an EMBL/GenBank/DDBJ whole genome shotgun (WGS) entry which is preliminary data.</text>
</comment>
<dbReference type="EMBL" id="MGDI01000025">
    <property type="protein sequence ID" value="OGL53484.1"/>
    <property type="molecule type" value="Genomic_DNA"/>
</dbReference>
<evidence type="ECO:0008006" key="3">
    <source>
        <dbReference type="Google" id="ProtNLM"/>
    </source>
</evidence>
<evidence type="ECO:0000313" key="2">
    <source>
        <dbReference type="Proteomes" id="UP000178082"/>
    </source>
</evidence>
<dbReference type="InterPro" id="IPR025529">
    <property type="entry name" value="DUF4416"/>
</dbReference>
<protein>
    <recommendedName>
        <fullName evidence="3">GTP-binding protein</fullName>
    </recommendedName>
</protein>
<accession>A0A1F7SJS9</accession>
<dbReference type="AlphaFoldDB" id="A0A1F7SJS9"/>
<dbReference type="Pfam" id="PF14385">
    <property type="entry name" value="DUF4416"/>
    <property type="match status" value="1"/>
</dbReference>
<evidence type="ECO:0000313" key="1">
    <source>
        <dbReference type="EMBL" id="OGL53484.1"/>
    </source>
</evidence>